<dbReference type="InterPro" id="IPR023985">
    <property type="entry name" value="SDR_subfam_1"/>
</dbReference>
<evidence type="ECO:0000256" key="1">
    <source>
        <dbReference type="ARBA" id="ARBA00006484"/>
    </source>
</evidence>
<reference evidence="5" key="1">
    <citation type="journal article" date="2019" name="Int. J. Syst. Evol. Microbiol.">
        <title>The Global Catalogue of Microorganisms (GCM) 10K type strain sequencing project: providing services to taxonomists for standard genome sequencing and annotation.</title>
        <authorList>
            <consortium name="The Broad Institute Genomics Platform"/>
            <consortium name="The Broad Institute Genome Sequencing Center for Infectious Disease"/>
            <person name="Wu L."/>
            <person name="Ma J."/>
        </authorList>
    </citation>
    <scope>NUCLEOTIDE SEQUENCE [LARGE SCALE GENOMIC DNA]</scope>
    <source>
        <strain evidence="5">JCM 16898</strain>
    </source>
</reference>
<dbReference type="CDD" id="cd05233">
    <property type="entry name" value="SDR_c"/>
    <property type="match status" value="1"/>
</dbReference>
<evidence type="ECO:0000313" key="5">
    <source>
        <dbReference type="Proteomes" id="UP001500689"/>
    </source>
</evidence>
<dbReference type="PRINTS" id="PR00080">
    <property type="entry name" value="SDRFAMILY"/>
</dbReference>
<organism evidence="4 5">
    <name type="scientific">Amycolatopsis ultiminotia</name>
    <dbReference type="NCBI Taxonomy" id="543629"/>
    <lineage>
        <taxon>Bacteria</taxon>
        <taxon>Bacillati</taxon>
        <taxon>Actinomycetota</taxon>
        <taxon>Actinomycetes</taxon>
        <taxon>Pseudonocardiales</taxon>
        <taxon>Pseudonocardiaceae</taxon>
        <taxon>Amycolatopsis</taxon>
    </lineage>
</organism>
<dbReference type="InterPro" id="IPR002347">
    <property type="entry name" value="SDR_fam"/>
</dbReference>
<gene>
    <name evidence="4" type="ORF">GCM10022222_10080</name>
</gene>
<evidence type="ECO:0000256" key="2">
    <source>
        <dbReference type="ARBA" id="ARBA00023002"/>
    </source>
</evidence>
<comment type="similarity">
    <text evidence="1">Belongs to the short-chain dehydrogenases/reductases (SDR) family.</text>
</comment>
<dbReference type="Gene3D" id="3.40.50.720">
    <property type="entry name" value="NAD(P)-binding Rossmann-like Domain"/>
    <property type="match status" value="1"/>
</dbReference>
<evidence type="ECO:0000313" key="4">
    <source>
        <dbReference type="EMBL" id="GAA3529007.1"/>
    </source>
</evidence>
<dbReference type="PRINTS" id="PR00081">
    <property type="entry name" value="GDHRDH"/>
</dbReference>
<dbReference type="NCBIfam" id="TIGR03971">
    <property type="entry name" value="SDR_subfam_1"/>
    <property type="match status" value="1"/>
</dbReference>
<evidence type="ECO:0000256" key="3">
    <source>
        <dbReference type="ARBA" id="ARBA00023027"/>
    </source>
</evidence>
<dbReference type="PANTHER" id="PTHR24321:SF8">
    <property type="entry name" value="ESTRADIOL 17-BETA-DEHYDROGENASE 8-RELATED"/>
    <property type="match status" value="1"/>
</dbReference>
<dbReference type="PANTHER" id="PTHR24321">
    <property type="entry name" value="DEHYDROGENASES, SHORT CHAIN"/>
    <property type="match status" value="1"/>
</dbReference>
<proteinExistence type="inferred from homology"/>
<dbReference type="PROSITE" id="PS00061">
    <property type="entry name" value="ADH_SHORT"/>
    <property type="match status" value="1"/>
</dbReference>
<dbReference type="Proteomes" id="UP001500689">
    <property type="component" value="Unassembled WGS sequence"/>
</dbReference>
<dbReference type="EMBL" id="BAAAZN010000001">
    <property type="protein sequence ID" value="GAA3529007.1"/>
    <property type="molecule type" value="Genomic_DNA"/>
</dbReference>
<dbReference type="RefSeq" id="WP_344855713.1">
    <property type="nucleotide sequence ID" value="NZ_BAAAZN010000001.1"/>
</dbReference>
<sequence>MKRYAGKTVVVSGAGRGQGRAHALGFAGEGANIVGFDICADLASSAIPLAREEDLAQTEKLVRDAGGNIVTMQADVRSREQVSDVFAEARRHFGQVDVVLANAGILGHLAPTWEIDDEVYQDVVDIDLVGAWRVVKHGVRAMLDDGVRGSVLVTGSGASTKGSANLAPYVAAKHGLVGLVRTAARELGAHGIRVNLVTPGNVRTAMVVNEPVYRVYFPEREDLPSDAEFIERAGGMNPMGEAFVEPEDVTSAMLYLASDDARHVTGVVFPVDSGQSIP</sequence>
<dbReference type="Pfam" id="PF13561">
    <property type="entry name" value="adh_short_C2"/>
    <property type="match status" value="1"/>
</dbReference>
<comment type="caution">
    <text evidence="4">The sequence shown here is derived from an EMBL/GenBank/DDBJ whole genome shotgun (WGS) entry which is preliminary data.</text>
</comment>
<keyword evidence="3" id="KW-0520">NAD</keyword>
<keyword evidence="2" id="KW-0560">Oxidoreductase</keyword>
<protein>
    <submittedName>
        <fullName evidence="4">Mycofactocin-coupled SDR family oxidoreductase</fullName>
    </submittedName>
</protein>
<dbReference type="InterPro" id="IPR020904">
    <property type="entry name" value="Sc_DH/Rdtase_CS"/>
</dbReference>
<name>A0ABP6V5A5_9PSEU</name>
<keyword evidence="5" id="KW-1185">Reference proteome</keyword>
<accession>A0ABP6V5A5</accession>
<dbReference type="SUPFAM" id="SSF51735">
    <property type="entry name" value="NAD(P)-binding Rossmann-fold domains"/>
    <property type="match status" value="1"/>
</dbReference>
<dbReference type="InterPro" id="IPR036291">
    <property type="entry name" value="NAD(P)-bd_dom_sf"/>
</dbReference>